<dbReference type="EMBL" id="CM046390">
    <property type="protein sequence ID" value="KAI8562447.1"/>
    <property type="molecule type" value="Genomic_DNA"/>
</dbReference>
<accession>A0ACC0P9W1</accession>
<evidence type="ECO:0000313" key="1">
    <source>
        <dbReference type="EMBL" id="KAI8562447.1"/>
    </source>
</evidence>
<keyword evidence="2" id="KW-1185">Reference proteome</keyword>
<proteinExistence type="predicted"/>
<comment type="caution">
    <text evidence="1">The sequence shown here is derived from an EMBL/GenBank/DDBJ whole genome shotgun (WGS) entry which is preliminary data.</text>
</comment>
<name>A0ACC0P9W1_RHOML</name>
<evidence type="ECO:0000313" key="2">
    <source>
        <dbReference type="Proteomes" id="UP001062846"/>
    </source>
</evidence>
<gene>
    <name evidence="1" type="ORF">RHMOL_Rhmol03G0038200</name>
</gene>
<reference evidence="1" key="1">
    <citation type="submission" date="2022-02" db="EMBL/GenBank/DDBJ databases">
        <title>Plant Genome Project.</title>
        <authorList>
            <person name="Zhang R.-G."/>
        </authorList>
    </citation>
    <scope>NUCLEOTIDE SEQUENCE</scope>
    <source>
        <strain evidence="1">AT1</strain>
    </source>
</reference>
<sequence length="172" mass="17256">MVAAYPSNYLLLLIIVVATASVAKATIPISGPVVKANITISGVKVSGVIVDGVFAYPANATIRVAGVNITLSCDRGATTIGIGALTDPTGAFKVATTTGNGTLFEESKCAVYASIASRADANVSTSLVAALRSLTIQAGVGLEVKNGDQIVVSPEIGSSIAKYTTGPFVPVA</sequence>
<dbReference type="Proteomes" id="UP001062846">
    <property type="component" value="Chromosome 3"/>
</dbReference>
<protein>
    <submittedName>
        <fullName evidence="1">Uncharacterized protein</fullName>
    </submittedName>
</protein>
<organism evidence="1 2">
    <name type="scientific">Rhododendron molle</name>
    <name type="common">Chinese azalea</name>
    <name type="synonym">Azalea mollis</name>
    <dbReference type="NCBI Taxonomy" id="49168"/>
    <lineage>
        <taxon>Eukaryota</taxon>
        <taxon>Viridiplantae</taxon>
        <taxon>Streptophyta</taxon>
        <taxon>Embryophyta</taxon>
        <taxon>Tracheophyta</taxon>
        <taxon>Spermatophyta</taxon>
        <taxon>Magnoliopsida</taxon>
        <taxon>eudicotyledons</taxon>
        <taxon>Gunneridae</taxon>
        <taxon>Pentapetalae</taxon>
        <taxon>asterids</taxon>
        <taxon>Ericales</taxon>
        <taxon>Ericaceae</taxon>
        <taxon>Ericoideae</taxon>
        <taxon>Rhodoreae</taxon>
        <taxon>Rhododendron</taxon>
    </lineage>
</organism>